<reference evidence="2" key="1">
    <citation type="submission" date="2021-12" db="EMBL/GenBank/DDBJ databases">
        <title>Alicyclobacillaceae gen. nov., sp. nov., isolated from chalcocite enrichment system.</title>
        <authorList>
            <person name="Jiang Z."/>
        </authorList>
    </citation>
    <scope>NUCLEOTIDE SEQUENCE</scope>
    <source>
        <strain evidence="2">MYW30-H2</strain>
    </source>
</reference>
<evidence type="ECO:0000313" key="3">
    <source>
        <dbReference type="Proteomes" id="UP000830167"/>
    </source>
</evidence>
<protein>
    <submittedName>
        <fullName evidence="2">Chromate resistance protein</fullName>
    </submittedName>
</protein>
<dbReference type="InterPro" id="IPR018634">
    <property type="entry name" value="ChrB_C"/>
</dbReference>
<dbReference type="RefSeq" id="WP_347437641.1">
    <property type="nucleotide sequence ID" value="NZ_CP089291.1"/>
</dbReference>
<gene>
    <name evidence="2" type="ORF">LSG31_01265</name>
</gene>
<keyword evidence="3" id="KW-1185">Reference proteome</keyword>
<dbReference type="Proteomes" id="UP000830167">
    <property type="component" value="Chromosome"/>
</dbReference>
<evidence type="ECO:0000259" key="1">
    <source>
        <dbReference type="Pfam" id="PF09828"/>
    </source>
</evidence>
<evidence type="ECO:0000313" key="2">
    <source>
        <dbReference type="EMBL" id="UOF90947.1"/>
    </source>
</evidence>
<sequence>MKWVTREHANVERVVCPWLIQRFIDPNAEFLFVPGDTNPNLLTDVIPFDMKGVELGHHNGRCSFESFLLKYHLESDPALVLLGSIIHGADIPIDIDITPESAGLRAIAFGFHYMGVDDHEKIKLQTPMYDALYAWCQRKVGTLSDK</sequence>
<feature type="domain" description="ChrB C-terminal" evidence="1">
    <location>
        <begin position="3"/>
        <end position="136"/>
    </location>
</feature>
<dbReference type="Pfam" id="PF09828">
    <property type="entry name" value="ChrB_C"/>
    <property type="match status" value="1"/>
</dbReference>
<proteinExistence type="predicted"/>
<accession>A0ABY4CKA9</accession>
<name>A0ABY4CKA9_9BACL</name>
<organism evidence="2 3">
    <name type="scientific">Fodinisporobacter ferrooxydans</name>
    <dbReference type="NCBI Taxonomy" id="2901836"/>
    <lineage>
        <taxon>Bacteria</taxon>
        <taxon>Bacillati</taxon>
        <taxon>Bacillota</taxon>
        <taxon>Bacilli</taxon>
        <taxon>Bacillales</taxon>
        <taxon>Alicyclobacillaceae</taxon>
        <taxon>Fodinisporobacter</taxon>
    </lineage>
</organism>
<dbReference type="EMBL" id="CP089291">
    <property type="protein sequence ID" value="UOF90947.1"/>
    <property type="molecule type" value="Genomic_DNA"/>
</dbReference>